<name>A0A9N8VJX4_9GLOM</name>
<dbReference type="EMBL" id="CAJVQA010000057">
    <property type="protein sequence ID" value="CAG8452910.1"/>
    <property type="molecule type" value="Genomic_DNA"/>
</dbReference>
<accession>A0A9N8VJX4</accession>
<sequence length="134" mass="15721">MVAAASEIRIESLSSSKFKNNICTQPVRICRILEEFAVKMSGHPHPFIKKLSKKKKKLVKDLVFPFYKAKADKYWSFYTTFCKKLRKKDFRKSLVVTQVIKAIKKKVSNDKTPNWLCDPLLIVELRHYIDILPF</sequence>
<gene>
    <name evidence="1" type="ORF">CPELLU_LOCUS238</name>
</gene>
<dbReference type="AlphaFoldDB" id="A0A9N8VJX4"/>
<organism evidence="1 2">
    <name type="scientific">Cetraspora pellucida</name>
    <dbReference type="NCBI Taxonomy" id="1433469"/>
    <lineage>
        <taxon>Eukaryota</taxon>
        <taxon>Fungi</taxon>
        <taxon>Fungi incertae sedis</taxon>
        <taxon>Mucoromycota</taxon>
        <taxon>Glomeromycotina</taxon>
        <taxon>Glomeromycetes</taxon>
        <taxon>Diversisporales</taxon>
        <taxon>Gigasporaceae</taxon>
        <taxon>Cetraspora</taxon>
    </lineage>
</organism>
<evidence type="ECO:0000313" key="1">
    <source>
        <dbReference type="EMBL" id="CAG8452910.1"/>
    </source>
</evidence>
<evidence type="ECO:0000313" key="2">
    <source>
        <dbReference type="Proteomes" id="UP000789759"/>
    </source>
</evidence>
<keyword evidence="2" id="KW-1185">Reference proteome</keyword>
<reference evidence="1" key="1">
    <citation type="submission" date="2021-06" db="EMBL/GenBank/DDBJ databases">
        <authorList>
            <person name="Kallberg Y."/>
            <person name="Tangrot J."/>
            <person name="Rosling A."/>
        </authorList>
    </citation>
    <scope>NUCLEOTIDE SEQUENCE</scope>
    <source>
        <strain evidence="1">FL966</strain>
    </source>
</reference>
<dbReference type="Proteomes" id="UP000789759">
    <property type="component" value="Unassembled WGS sequence"/>
</dbReference>
<proteinExistence type="predicted"/>
<comment type="caution">
    <text evidence="1">The sequence shown here is derived from an EMBL/GenBank/DDBJ whole genome shotgun (WGS) entry which is preliminary data.</text>
</comment>
<protein>
    <submittedName>
        <fullName evidence="1">20277_t:CDS:1</fullName>
    </submittedName>
</protein>